<reference evidence="1 2" key="1">
    <citation type="journal article" date="2022" name="Hortic Res">
        <title>A haplotype resolved chromosomal level avocado genome allows analysis of novel avocado genes.</title>
        <authorList>
            <person name="Nath O."/>
            <person name="Fletcher S.J."/>
            <person name="Hayward A."/>
            <person name="Shaw L.M."/>
            <person name="Masouleh A.K."/>
            <person name="Furtado A."/>
            <person name="Henry R.J."/>
            <person name="Mitter N."/>
        </authorList>
    </citation>
    <scope>NUCLEOTIDE SEQUENCE [LARGE SCALE GENOMIC DNA]</scope>
    <source>
        <strain evidence="2">cv. Hass</strain>
    </source>
</reference>
<gene>
    <name evidence="1" type="ORF">MRB53_009627</name>
</gene>
<accession>A0ACC2LPW4</accession>
<organism evidence="1 2">
    <name type="scientific">Persea americana</name>
    <name type="common">Avocado</name>
    <dbReference type="NCBI Taxonomy" id="3435"/>
    <lineage>
        <taxon>Eukaryota</taxon>
        <taxon>Viridiplantae</taxon>
        <taxon>Streptophyta</taxon>
        <taxon>Embryophyta</taxon>
        <taxon>Tracheophyta</taxon>
        <taxon>Spermatophyta</taxon>
        <taxon>Magnoliopsida</taxon>
        <taxon>Magnoliidae</taxon>
        <taxon>Laurales</taxon>
        <taxon>Lauraceae</taxon>
        <taxon>Persea</taxon>
    </lineage>
</organism>
<evidence type="ECO:0000313" key="1">
    <source>
        <dbReference type="EMBL" id="KAJ8635360.1"/>
    </source>
</evidence>
<protein>
    <submittedName>
        <fullName evidence="1">Uncharacterized protein</fullName>
    </submittedName>
</protein>
<comment type="caution">
    <text evidence="1">The sequence shown here is derived from an EMBL/GenBank/DDBJ whole genome shotgun (WGS) entry which is preliminary data.</text>
</comment>
<dbReference type="EMBL" id="CM056811">
    <property type="protein sequence ID" value="KAJ8635360.1"/>
    <property type="molecule type" value="Genomic_DNA"/>
</dbReference>
<proteinExistence type="predicted"/>
<dbReference type="Proteomes" id="UP001234297">
    <property type="component" value="Chromosome 3"/>
</dbReference>
<name>A0ACC2LPW4_PERAE</name>
<sequence>MDAIIEEVCGNASGCVELEPLQCRLRETLSGKRFLLVLDDVWNEDQEKWDKLNIKLTCGGKGSIIIVTARSEKVAWITGTVPTFHLACLSNEECLSSFKRRAFRGRAEHPNLVAIGKEIVKKCGGVPLAAKALGRMMRFKSEEKEWLYV</sequence>
<evidence type="ECO:0000313" key="2">
    <source>
        <dbReference type="Proteomes" id="UP001234297"/>
    </source>
</evidence>
<keyword evidence="2" id="KW-1185">Reference proteome</keyword>